<dbReference type="InterPro" id="IPR005482">
    <property type="entry name" value="Biotin_COase_C"/>
</dbReference>
<keyword evidence="3 6" id="KW-0547">Nucleotide-binding</keyword>
<reference evidence="9" key="1">
    <citation type="journal article" date="2022" name="IScience">
        <title>Evolution of zygomycete secretomes and the origins of terrestrial fungal ecologies.</title>
        <authorList>
            <person name="Chang Y."/>
            <person name="Wang Y."/>
            <person name="Mondo S."/>
            <person name="Ahrendt S."/>
            <person name="Andreopoulos W."/>
            <person name="Barry K."/>
            <person name="Beard J."/>
            <person name="Benny G.L."/>
            <person name="Blankenship S."/>
            <person name="Bonito G."/>
            <person name="Cuomo C."/>
            <person name="Desiro A."/>
            <person name="Gervers K.A."/>
            <person name="Hundley H."/>
            <person name="Kuo A."/>
            <person name="LaButti K."/>
            <person name="Lang B.F."/>
            <person name="Lipzen A."/>
            <person name="O'Donnell K."/>
            <person name="Pangilinan J."/>
            <person name="Reynolds N."/>
            <person name="Sandor L."/>
            <person name="Smith M.E."/>
            <person name="Tsang A."/>
            <person name="Grigoriev I.V."/>
            <person name="Stajich J.E."/>
            <person name="Spatafora J.W."/>
        </authorList>
    </citation>
    <scope>NUCLEOTIDE SEQUENCE</scope>
    <source>
        <strain evidence="9">RSA 2281</strain>
    </source>
</reference>
<reference evidence="9" key="2">
    <citation type="submission" date="2023-02" db="EMBL/GenBank/DDBJ databases">
        <authorList>
            <consortium name="DOE Joint Genome Institute"/>
            <person name="Mondo S.J."/>
            <person name="Chang Y."/>
            <person name="Wang Y."/>
            <person name="Ahrendt S."/>
            <person name="Andreopoulos W."/>
            <person name="Barry K."/>
            <person name="Beard J."/>
            <person name="Benny G.L."/>
            <person name="Blankenship S."/>
            <person name="Bonito G."/>
            <person name="Cuomo C."/>
            <person name="Desiro A."/>
            <person name="Gervers K.A."/>
            <person name="Hundley H."/>
            <person name="Kuo A."/>
            <person name="LaButti K."/>
            <person name="Lang B.F."/>
            <person name="Lipzen A."/>
            <person name="O'Donnell K."/>
            <person name="Pangilinan J."/>
            <person name="Reynolds N."/>
            <person name="Sandor L."/>
            <person name="Smith M.W."/>
            <person name="Tsang A."/>
            <person name="Grigoriev I.V."/>
            <person name="Stajich J.E."/>
            <person name="Spatafora J.W."/>
        </authorList>
    </citation>
    <scope>NUCLEOTIDE SEQUENCE</scope>
    <source>
        <strain evidence="9">RSA 2281</strain>
    </source>
</reference>
<dbReference type="InterPro" id="IPR011761">
    <property type="entry name" value="ATP-grasp"/>
</dbReference>
<dbReference type="InterPro" id="IPR005479">
    <property type="entry name" value="CPAse_ATP-bd"/>
</dbReference>
<dbReference type="InterPro" id="IPR011053">
    <property type="entry name" value="Single_hybrid_motif"/>
</dbReference>
<dbReference type="EMBL" id="JAIXMP010000031">
    <property type="protein sequence ID" value="KAI9250913.1"/>
    <property type="molecule type" value="Genomic_DNA"/>
</dbReference>
<dbReference type="InterPro" id="IPR016185">
    <property type="entry name" value="PreATP-grasp_dom_sf"/>
</dbReference>
<dbReference type="SUPFAM" id="SSF51230">
    <property type="entry name" value="Single hybrid motif"/>
    <property type="match status" value="1"/>
</dbReference>
<feature type="domain" description="Biotin carboxylation" evidence="8">
    <location>
        <begin position="5"/>
        <end position="456"/>
    </location>
</feature>
<evidence type="ECO:0000256" key="1">
    <source>
        <dbReference type="ARBA" id="ARBA00001953"/>
    </source>
</evidence>
<dbReference type="PROSITE" id="PS00866">
    <property type="entry name" value="CPSASE_1"/>
    <property type="match status" value="1"/>
</dbReference>
<comment type="cofactor">
    <cofactor evidence="1">
        <name>biotin</name>
        <dbReference type="ChEBI" id="CHEBI:57586"/>
    </cofactor>
</comment>
<dbReference type="InterPro" id="IPR050856">
    <property type="entry name" value="Biotin_carboxylase_complex"/>
</dbReference>
<dbReference type="PROSITE" id="PS00867">
    <property type="entry name" value="CPSASE_2"/>
    <property type="match status" value="1"/>
</dbReference>
<dbReference type="Proteomes" id="UP001209540">
    <property type="component" value="Unassembled WGS sequence"/>
</dbReference>
<name>A0AAD5JRZ2_9FUNG</name>
<dbReference type="CDD" id="cd06850">
    <property type="entry name" value="biotinyl_domain"/>
    <property type="match status" value="1"/>
</dbReference>
<dbReference type="Pfam" id="PF02786">
    <property type="entry name" value="CPSase_L_D2"/>
    <property type="match status" value="1"/>
</dbReference>
<dbReference type="SMART" id="SM00878">
    <property type="entry name" value="Biotin_carb_C"/>
    <property type="match status" value="1"/>
</dbReference>
<sequence>MAPTSIRKVLIANRGEIACRVIKTCRRMGIATVAVYSDSDENAVFVRLADEAYHIGASVAAESYLDGEKLIAVCHRAGADALHPGYGFLSENADFAQKVKEAGINFIGPTPESIRAIGDKIAAKVFITEHAPSIPLIPGYNGQDQSVERLEKEASRIDFPVLLKASAGGGGRGMRAVYETGKLREEIEAAKGEALRSFGSDNLLIEKYFESIRHVEVQVFGDKYGNVYHINERDCSVQRRHQKVIEETPSPAVDATLRQAITSAAVELCRKLGYEGAGTAEFILDEKTKKFYFLELNTRLQVEHPVTEAISGLDLVELQILVAQGANLKELGILDNIQFQGHSIEVRLCAEDPDNDFSPRTGLIRKWSPATDIPGVRYDTGVEDGSEISVFYDSMIAKIIVHAPTRAEAVRRMAGVLARTVILGVTTNQKFLLSIMNNPRFQSGTFDTNFIPLEQARLFPPRTIQQVESSVVAAMLFEWSIQKDQRVQLRSIQSNWRNVKWRVPSKKYVVNNDQDHPVQIEYDYQADLQQEKTKKSRAFRCNVSPVVVETDKKKAAAAATEKDKQKTELPLQVTLYESHFGQQTPGPQGIQGCSGLLRCSIDGSQRYFYIAEHVQDINEKTYFVHDFVQGYPVELGKVDRLKSSAASAEDDRVTPYTSSMPCRILKILAPTGTVVKKNDPLLSIESMKTEVKVLSRHEGVVTMRVEENQLVDARVLLCQVDDVKK</sequence>
<dbReference type="GO" id="GO:0016874">
    <property type="term" value="F:ligase activity"/>
    <property type="evidence" value="ECO:0007669"/>
    <property type="project" value="UniProtKB-KW"/>
</dbReference>
<dbReference type="GO" id="GO:0005524">
    <property type="term" value="F:ATP binding"/>
    <property type="evidence" value="ECO:0007669"/>
    <property type="project" value="UniProtKB-UniRule"/>
</dbReference>
<dbReference type="FunFam" id="3.30.470.20:FF:000028">
    <property type="entry name" value="Methylcrotonoyl-CoA carboxylase subunit alpha, mitochondrial"/>
    <property type="match status" value="1"/>
</dbReference>
<dbReference type="PROSITE" id="PS50975">
    <property type="entry name" value="ATP_GRASP"/>
    <property type="match status" value="1"/>
</dbReference>
<evidence type="ECO:0000256" key="6">
    <source>
        <dbReference type="PROSITE-ProRule" id="PRU00409"/>
    </source>
</evidence>
<dbReference type="FunFam" id="3.40.50.20:FF:000010">
    <property type="entry name" value="Propionyl-CoA carboxylase subunit alpha"/>
    <property type="match status" value="1"/>
</dbReference>
<evidence type="ECO:0000313" key="10">
    <source>
        <dbReference type="Proteomes" id="UP001209540"/>
    </source>
</evidence>
<protein>
    <submittedName>
        <fullName evidence="9">Carbamoyl-phosphate synthase L chain, ATP binding domain-containing protein</fullName>
    </submittedName>
</protein>
<dbReference type="SUPFAM" id="SSF51246">
    <property type="entry name" value="Rudiment single hybrid motif"/>
    <property type="match status" value="1"/>
</dbReference>
<keyword evidence="4 6" id="KW-0067">ATP-binding</keyword>
<dbReference type="PROSITE" id="PS50979">
    <property type="entry name" value="BC"/>
    <property type="match status" value="1"/>
</dbReference>
<dbReference type="InterPro" id="IPR005481">
    <property type="entry name" value="BC-like_N"/>
</dbReference>
<dbReference type="Pfam" id="PF00364">
    <property type="entry name" value="Biotin_lipoyl"/>
    <property type="match status" value="1"/>
</dbReference>
<comment type="caution">
    <text evidence="9">The sequence shown here is derived from an EMBL/GenBank/DDBJ whole genome shotgun (WGS) entry which is preliminary data.</text>
</comment>
<accession>A0AAD5JRZ2</accession>
<evidence type="ECO:0000259" key="7">
    <source>
        <dbReference type="PROSITE" id="PS50975"/>
    </source>
</evidence>
<proteinExistence type="predicted"/>
<evidence type="ECO:0000259" key="8">
    <source>
        <dbReference type="PROSITE" id="PS50979"/>
    </source>
</evidence>
<dbReference type="PANTHER" id="PTHR18866:SF127">
    <property type="match status" value="1"/>
</dbReference>
<dbReference type="SUPFAM" id="SSF56059">
    <property type="entry name" value="Glutathione synthetase ATP-binding domain-like"/>
    <property type="match status" value="1"/>
</dbReference>
<dbReference type="Gene3D" id="3.30.470.20">
    <property type="entry name" value="ATP-grasp fold, B domain"/>
    <property type="match status" value="1"/>
</dbReference>
<dbReference type="InterPro" id="IPR011764">
    <property type="entry name" value="Biotin_carboxylation_dom"/>
</dbReference>
<organism evidence="9 10">
    <name type="scientific">Phascolomyces articulosus</name>
    <dbReference type="NCBI Taxonomy" id="60185"/>
    <lineage>
        <taxon>Eukaryota</taxon>
        <taxon>Fungi</taxon>
        <taxon>Fungi incertae sedis</taxon>
        <taxon>Mucoromycota</taxon>
        <taxon>Mucoromycotina</taxon>
        <taxon>Mucoromycetes</taxon>
        <taxon>Mucorales</taxon>
        <taxon>Lichtheimiaceae</taxon>
        <taxon>Phascolomyces</taxon>
    </lineage>
</organism>
<evidence type="ECO:0000256" key="4">
    <source>
        <dbReference type="ARBA" id="ARBA00022840"/>
    </source>
</evidence>
<dbReference type="SUPFAM" id="SSF52440">
    <property type="entry name" value="PreATP-grasp domain"/>
    <property type="match status" value="1"/>
</dbReference>
<dbReference type="GO" id="GO:0046872">
    <property type="term" value="F:metal ion binding"/>
    <property type="evidence" value="ECO:0007669"/>
    <property type="project" value="InterPro"/>
</dbReference>
<evidence type="ECO:0000256" key="3">
    <source>
        <dbReference type="ARBA" id="ARBA00022741"/>
    </source>
</evidence>
<dbReference type="InterPro" id="IPR000089">
    <property type="entry name" value="Biotin_lipoyl"/>
</dbReference>
<dbReference type="AlphaFoldDB" id="A0AAD5JRZ2"/>
<feature type="domain" description="ATP-grasp" evidence="7">
    <location>
        <begin position="124"/>
        <end position="324"/>
    </location>
</feature>
<dbReference type="Gene3D" id="2.40.50.100">
    <property type="match status" value="1"/>
</dbReference>
<evidence type="ECO:0000256" key="5">
    <source>
        <dbReference type="ARBA" id="ARBA00023267"/>
    </source>
</evidence>
<dbReference type="PANTHER" id="PTHR18866">
    <property type="entry name" value="CARBOXYLASE:PYRUVATE/ACETYL-COA/PROPIONYL-COA CARBOXYLASE"/>
    <property type="match status" value="1"/>
</dbReference>
<keyword evidence="2" id="KW-0436">Ligase</keyword>
<keyword evidence="5" id="KW-0092">Biotin</keyword>
<gene>
    <name evidence="9" type="ORF">BDA99DRAFT_522207</name>
</gene>
<dbReference type="Pfam" id="PF00289">
    <property type="entry name" value="Biotin_carb_N"/>
    <property type="match status" value="1"/>
</dbReference>
<dbReference type="Pfam" id="PF02785">
    <property type="entry name" value="Biotin_carb_C"/>
    <property type="match status" value="1"/>
</dbReference>
<evidence type="ECO:0000313" key="9">
    <source>
        <dbReference type="EMBL" id="KAI9250913.1"/>
    </source>
</evidence>
<keyword evidence="10" id="KW-1185">Reference proteome</keyword>
<evidence type="ECO:0000256" key="2">
    <source>
        <dbReference type="ARBA" id="ARBA00022598"/>
    </source>
</evidence>
<dbReference type="InterPro" id="IPR011054">
    <property type="entry name" value="Rudment_hybrid_motif"/>
</dbReference>